<sequence length="158" mass="16652">MSAQAISLPLPTASELVAALHDHLARFAHVVAQPSSISVVTAQEYPVRVRLRGGTLAQTCAELLTWFESIEDGKTLVRRSPDGGTLILELRGHTADDVRVIVNGGLQWSLGWFPSLRAGQSTALGSALLSALAADPWEPDTTFPAAVINLSATGGDGR</sequence>
<accession>A0A1Q9LEG0</accession>
<organism evidence="1 2">
    <name type="scientific">Actinokineospora bangkokensis</name>
    <dbReference type="NCBI Taxonomy" id="1193682"/>
    <lineage>
        <taxon>Bacteria</taxon>
        <taxon>Bacillati</taxon>
        <taxon>Actinomycetota</taxon>
        <taxon>Actinomycetes</taxon>
        <taxon>Pseudonocardiales</taxon>
        <taxon>Pseudonocardiaceae</taxon>
        <taxon>Actinokineospora</taxon>
    </lineage>
</organism>
<dbReference type="Proteomes" id="UP000186040">
    <property type="component" value="Unassembled WGS sequence"/>
</dbReference>
<name>A0A1Q9LEG0_9PSEU</name>
<dbReference type="RefSeq" id="WP_075977066.1">
    <property type="nucleotide sequence ID" value="NZ_MKQR01000026.1"/>
</dbReference>
<reference evidence="1 2" key="1">
    <citation type="submission" date="2016-10" db="EMBL/GenBank/DDBJ databases">
        <title>The Draft Genome Sequence of Actinokineospora bangkokensis 44EHWT reveals the biosynthetic pathway of antifungal compounds Thailandins with unusual extender unit butylmalonyl-CoA.</title>
        <authorList>
            <person name="Greule A."/>
            <person name="Intra B."/>
            <person name="Flemming S."/>
            <person name="Rommel M.G."/>
            <person name="Panbangred W."/>
            <person name="Bechthold A."/>
        </authorList>
    </citation>
    <scope>NUCLEOTIDE SEQUENCE [LARGE SCALE GENOMIC DNA]</scope>
    <source>
        <strain evidence="1 2">44EHW</strain>
    </source>
</reference>
<dbReference type="AlphaFoldDB" id="A0A1Q9LEG0"/>
<gene>
    <name evidence="1" type="ORF">BJP25_27460</name>
</gene>
<keyword evidence="2" id="KW-1185">Reference proteome</keyword>
<comment type="caution">
    <text evidence="1">The sequence shown here is derived from an EMBL/GenBank/DDBJ whole genome shotgun (WGS) entry which is preliminary data.</text>
</comment>
<dbReference type="STRING" id="1193682.BJP25_27460"/>
<proteinExistence type="predicted"/>
<protein>
    <submittedName>
        <fullName evidence="1">Uncharacterized protein</fullName>
    </submittedName>
</protein>
<evidence type="ECO:0000313" key="1">
    <source>
        <dbReference type="EMBL" id="OLR90392.1"/>
    </source>
</evidence>
<evidence type="ECO:0000313" key="2">
    <source>
        <dbReference type="Proteomes" id="UP000186040"/>
    </source>
</evidence>
<dbReference type="EMBL" id="MKQR01000026">
    <property type="protein sequence ID" value="OLR90392.1"/>
    <property type="molecule type" value="Genomic_DNA"/>
</dbReference>